<protein>
    <recommendedName>
        <fullName evidence="6">Vinculin</fullName>
    </recommendedName>
    <alternativeName>
        <fullName evidence="16">Metavinculin</fullName>
    </alternativeName>
</protein>
<dbReference type="AlphaFoldDB" id="A0A498P524"/>
<keyword evidence="10" id="KW-0130">Cell adhesion</keyword>
<dbReference type="GO" id="GO:0005912">
    <property type="term" value="C:adherens junction"/>
    <property type="evidence" value="ECO:0007669"/>
    <property type="project" value="UniProtKB-SubCell"/>
</dbReference>
<keyword evidence="14" id="KW-0206">Cytoskeleton</keyword>
<evidence type="ECO:0000313" key="19">
    <source>
        <dbReference type="Proteomes" id="UP000290572"/>
    </source>
</evidence>
<evidence type="ECO:0000256" key="2">
    <source>
        <dbReference type="ARBA" id="ARBA00004245"/>
    </source>
</evidence>
<dbReference type="GO" id="GO:0005198">
    <property type="term" value="F:structural molecule activity"/>
    <property type="evidence" value="ECO:0007669"/>
    <property type="project" value="InterPro"/>
</dbReference>
<sequence>MKRALALIDSKMAQAKNWLRDPHAQPGDPGEQAIRQILDEAGKVGELCAGKERRDIVGTAKTLGQLTEQELKGKMQEAMTQEVSDIFSDTTTPVKLLAVAATAPPDAPNRDEVFDERAANFENHAGRLGATAEKAAAVGTANKSTVEGIQAAVKSARDLTPQVTHGLHPHETKAD</sequence>
<proteinExistence type="inferred from homology"/>
<gene>
    <name evidence="18" type="ORF">ROHU_000946</name>
</gene>
<evidence type="ECO:0000256" key="14">
    <source>
        <dbReference type="ARBA" id="ARBA00023212"/>
    </source>
</evidence>
<evidence type="ECO:0000256" key="13">
    <source>
        <dbReference type="ARBA" id="ARBA00023203"/>
    </source>
</evidence>
<dbReference type="InterPro" id="IPR006077">
    <property type="entry name" value="Vinculin/catenin"/>
</dbReference>
<dbReference type="InterPro" id="IPR000633">
    <property type="entry name" value="Vinculin_CS"/>
</dbReference>
<dbReference type="Gene3D" id="1.20.120.810">
    <property type="entry name" value="Vinculin, Vh2 four-helix bundle"/>
    <property type="match status" value="2"/>
</dbReference>
<dbReference type="PROSITE" id="PS00664">
    <property type="entry name" value="VINCULIN_2"/>
    <property type="match status" value="1"/>
</dbReference>
<evidence type="ECO:0000256" key="12">
    <source>
        <dbReference type="ARBA" id="ARBA00023136"/>
    </source>
</evidence>
<dbReference type="STRING" id="84645.A0A498P524"/>
<dbReference type="GO" id="GO:0007155">
    <property type="term" value="P:cell adhesion"/>
    <property type="evidence" value="ECO:0007669"/>
    <property type="project" value="UniProtKB-KW"/>
</dbReference>
<dbReference type="InterPro" id="IPR017997">
    <property type="entry name" value="Vinculin"/>
</dbReference>
<dbReference type="GO" id="GO:0002102">
    <property type="term" value="C:podosome"/>
    <property type="evidence" value="ECO:0007669"/>
    <property type="project" value="UniProtKB-SubCell"/>
</dbReference>
<comment type="subcellular location">
    <subcellularLocation>
        <location evidence="4">Cell junction</location>
        <location evidence="4">Adherens junction</location>
    </subcellularLocation>
    <subcellularLocation>
        <location evidence="3">Cell membrane</location>
        <location evidence="3">Sarcolemma</location>
        <topology evidence="3">Peripheral membrane protein</topology>
        <orientation evidence="3">Cytoplasmic side</orientation>
    </subcellularLocation>
    <subcellularLocation>
        <location evidence="1">Cell projection</location>
        <location evidence="1">Podosome</location>
    </subcellularLocation>
    <subcellularLocation>
        <location evidence="2">Cytoplasm</location>
        <location evidence="2">Cytoskeleton</location>
    </subcellularLocation>
</comment>
<dbReference type="Pfam" id="PF01044">
    <property type="entry name" value="Vinculin"/>
    <property type="match status" value="1"/>
</dbReference>
<evidence type="ECO:0000256" key="5">
    <source>
        <dbReference type="ARBA" id="ARBA00008376"/>
    </source>
</evidence>
<comment type="similarity">
    <text evidence="5">Belongs to the vinculin/alpha-catenin family.</text>
</comment>
<dbReference type="GO" id="GO:0051015">
    <property type="term" value="F:actin filament binding"/>
    <property type="evidence" value="ECO:0007669"/>
    <property type="project" value="InterPro"/>
</dbReference>
<keyword evidence="9" id="KW-0677">Repeat</keyword>
<keyword evidence="8" id="KW-0963">Cytoplasm</keyword>
<dbReference type="PANTHER" id="PTHR46180">
    <property type="entry name" value="VINCULIN"/>
    <property type="match status" value="1"/>
</dbReference>
<evidence type="ECO:0000256" key="3">
    <source>
        <dbReference type="ARBA" id="ARBA00004278"/>
    </source>
</evidence>
<evidence type="ECO:0000256" key="8">
    <source>
        <dbReference type="ARBA" id="ARBA00022490"/>
    </source>
</evidence>
<dbReference type="Proteomes" id="UP000290572">
    <property type="component" value="Unassembled WGS sequence"/>
</dbReference>
<dbReference type="SUPFAM" id="SSF47220">
    <property type="entry name" value="alpha-catenin/vinculin-like"/>
    <property type="match status" value="1"/>
</dbReference>
<keyword evidence="7" id="KW-1003">Cell membrane</keyword>
<evidence type="ECO:0000256" key="1">
    <source>
        <dbReference type="ARBA" id="ARBA00004188"/>
    </source>
</evidence>
<evidence type="ECO:0000256" key="9">
    <source>
        <dbReference type="ARBA" id="ARBA00022737"/>
    </source>
</evidence>
<comment type="function">
    <text evidence="15">Actin filament (F-actin)-binding protein involved in cell-matrix adhesion and cell-cell adhesion. Regulates cell-surface E-cadherin expression and potentiates mechanosensing by the E-cadherin complex. May also play important roles in cell morphology and locomotion.</text>
</comment>
<dbReference type="GO" id="GO:0042383">
    <property type="term" value="C:sarcolemma"/>
    <property type="evidence" value="ECO:0007669"/>
    <property type="project" value="UniProtKB-SubCell"/>
</dbReference>
<evidence type="ECO:0000256" key="7">
    <source>
        <dbReference type="ARBA" id="ARBA00022475"/>
    </source>
</evidence>
<reference evidence="18 19" key="1">
    <citation type="submission" date="2018-03" db="EMBL/GenBank/DDBJ databases">
        <title>Draft genome sequence of Rohu Carp (Labeo rohita).</title>
        <authorList>
            <person name="Das P."/>
            <person name="Kushwaha B."/>
            <person name="Joshi C.G."/>
            <person name="Kumar D."/>
            <person name="Nagpure N.S."/>
            <person name="Sahoo L."/>
            <person name="Das S.P."/>
            <person name="Bit A."/>
            <person name="Patnaik S."/>
            <person name="Meher P.K."/>
            <person name="Jayasankar P."/>
            <person name="Koringa P.G."/>
            <person name="Patel N.V."/>
            <person name="Hinsu A.T."/>
            <person name="Kumar R."/>
            <person name="Pandey M."/>
            <person name="Agarwal S."/>
            <person name="Srivastava S."/>
            <person name="Singh M."/>
            <person name="Iquebal M.A."/>
            <person name="Jaiswal S."/>
            <person name="Angadi U.B."/>
            <person name="Kumar N."/>
            <person name="Raza M."/>
            <person name="Shah T.M."/>
            <person name="Rai A."/>
            <person name="Jena J.K."/>
        </authorList>
    </citation>
    <scope>NUCLEOTIDE SEQUENCE [LARGE SCALE GENOMIC DNA]</scope>
    <source>
        <strain evidence="18">DASCIFA01</strain>
        <tissue evidence="18">Testis</tissue>
    </source>
</reference>
<evidence type="ECO:0000256" key="17">
    <source>
        <dbReference type="SAM" id="MobiDB-lite"/>
    </source>
</evidence>
<evidence type="ECO:0000256" key="11">
    <source>
        <dbReference type="ARBA" id="ARBA00022949"/>
    </source>
</evidence>
<evidence type="ECO:0000313" key="18">
    <source>
        <dbReference type="EMBL" id="RXN38634.1"/>
    </source>
</evidence>
<organism evidence="18 19">
    <name type="scientific">Labeo rohita</name>
    <name type="common">Indian major carp</name>
    <name type="synonym">Cyprinus rohita</name>
    <dbReference type="NCBI Taxonomy" id="84645"/>
    <lineage>
        <taxon>Eukaryota</taxon>
        <taxon>Metazoa</taxon>
        <taxon>Chordata</taxon>
        <taxon>Craniata</taxon>
        <taxon>Vertebrata</taxon>
        <taxon>Euteleostomi</taxon>
        <taxon>Actinopterygii</taxon>
        <taxon>Neopterygii</taxon>
        <taxon>Teleostei</taxon>
        <taxon>Ostariophysi</taxon>
        <taxon>Cypriniformes</taxon>
        <taxon>Cyprinidae</taxon>
        <taxon>Labeoninae</taxon>
        <taxon>Labeonini</taxon>
        <taxon>Labeo</taxon>
    </lineage>
</organism>
<keyword evidence="12" id="KW-0472">Membrane</keyword>
<feature type="region of interest" description="Disordered" evidence="17">
    <location>
        <begin position="156"/>
        <end position="175"/>
    </location>
</feature>
<evidence type="ECO:0000256" key="16">
    <source>
        <dbReference type="ARBA" id="ARBA00033411"/>
    </source>
</evidence>
<comment type="caution">
    <text evidence="18">The sequence shown here is derived from an EMBL/GenBank/DDBJ whole genome shotgun (WGS) entry which is preliminary data.</text>
</comment>
<keyword evidence="19" id="KW-1185">Reference proteome</keyword>
<evidence type="ECO:0000256" key="6">
    <source>
        <dbReference type="ARBA" id="ARBA00014125"/>
    </source>
</evidence>
<keyword evidence="11" id="KW-0965">Cell junction</keyword>
<accession>A0A498P524</accession>
<keyword evidence="13" id="KW-0009">Actin-binding</keyword>
<evidence type="ECO:0000256" key="4">
    <source>
        <dbReference type="ARBA" id="ARBA00004536"/>
    </source>
</evidence>
<evidence type="ECO:0000256" key="15">
    <source>
        <dbReference type="ARBA" id="ARBA00024757"/>
    </source>
</evidence>
<name>A0A498P524_LABRO</name>
<evidence type="ECO:0000256" key="10">
    <source>
        <dbReference type="ARBA" id="ARBA00022889"/>
    </source>
</evidence>
<dbReference type="EMBL" id="QBIY01004666">
    <property type="protein sequence ID" value="RXN38634.1"/>
    <property type="molecule type" value="Genomic_DNA"/>
</dbReference>
<dbReference type="InterPro" id="IPR036723">
    <property type="entry name" value="Alpha-catenin/vinculin-like_sf"/>
</dbReference>